<sequence>MEEVGRTPPNPYEGQDIDLTKNQIRLLTLLPGSRNSPLVCTSYLVALSDKPSYTALSYVWGDATDRLLIQLNGETKLAITRSLHTALENLRDNNSSPITLWIDALCINQSHTAEKSHQIQLMGDIYKNASQTCIWLGPESPDSDLAMHLIRHLDGNDLSNPHNSPSPTGLQAIANLQSRPWWSRVWVIQEAL</sequence>
<dbReference type="Pfam" id="PF06985">
    <property type="entry name" value="HET"/>
    <property type="match status" value="1"/>
</dbReference>
<feature type="non-terminal residue" evidence="2">
    <location>
        <position position="192"/>
    </location>
</feature>
<gene>
    <name evidence="2" type="ORF">B0H67DRAFT_478618</name>
</gene>
<evidence type="ECO:0000313" key="3">
    <source>
        <dbReference type="Proteomes" id="UP001172102"/>
    </source>
</evidence>
<protein>
    <submittedName>
        <fullName evidence="2">Heterokaryon incompatibility protein-domain-containing protein</fullName>
    </submittedName>
</protein>
<dbReference type="Proteomes" id="UP001172102">
    <property type="component" value="Unassembled WGS sequence"/>
</dbReference>
<evidence type="ECO:0000259" key="1">
    <source>
        <dbReference type="Pfam" id="PF06985"/>
    </source>
</evidence>
<dbReference type="InterPro" id="IPR052895">
    <property type="entry name" value="HetReg/Transcr_Mod"/>
</dbReference>
<reference evidence="2" key="1">
    <citation type="submission" date="2023-06" db="EMBL/GenBank/DDBJ databases">
        <title>Genome-scale phylogeny and comparative genomics of the fungal order Sordariales.</title>
        <authorList>
            <consortium name="Lawrence Berkeley National Laboratory"/>
            <person name="Hensen N."/>
            <person name="Bonometti L."/>
            <person name="Westerberg I."/>
            <person name="Brannstrom I.O."/>
            <person name="Guillou S."/>
            <person name="Cros-Aarteil S."/>
            <person name="Calhoun S."/>
            <person name="Haridas S."/>
            <person name="Kuo A."/>
            <person name="Mondo S."/>
            <person name="Pangilinan J."/>
            <person name="Riley R."/>
            <person name="Labutti K."/>
            <person name="Andreopoulos B."/>
            <person name="Lipzen A."/>
            <person name="Chen C."/>
            <person name="Yanf M."/>
            <person name="Daum C."/>
            <person name="Ng V."/>
            <person name="Clum A."/>
            <person name="Steindorff A."/>
            <person name="Ohm R."/>
            <person name="Martin F."/>
            <person name="Silar P."/>
            <person name="Natvig D."/>
            <person name="Lalanne C."/>
            <person name="Gautier V."/>
            <person name="Ament-Velasquez S.L."/>
            <person name="Kruys A."/>
            <person name="Hutchinson M.I."/>
            <person name="Powell A.J."/>
            <person name="Barry K."/>
            <person name="Miller A.N."/>
            <person name="Grigoriev I.V."/>
            <person name="Debuchy R."/>
            <person name="Gladieux P."/>
            <person name="Thoren M.H."/>
            <person name="Johannesson H."/>
        </authorList>
    </citation>
    <scope>NUCLEOTIDE SEQUENCE</scope>
    <source>
        <strain evidence="2">SMH4607-1</strain>
    </source>
</reference>
<evidence type="ECO:0000313" key="2">
    <source>
        <dbReference type="EMBL" id="KAK0729595.1"/>
    </source>
</evidence>
<name>A0AA40B8I4_9PEZI</name>
<organism evidence="2 3">
    <name type="scientific">Lasiosphaeris hirsuta</name>
    <dbReference type="NCBI Taxonomy" id="260670"/>
    <lineage>
        <taxon>Eukaryota</taxon>
        <taxon>Fungi</taxon>
        <taxon>Dikarya</taxon>
        <taxon>Ascomycota</taxon>
        <taxon>Pezizomycotina</taxon>
        <taxon>Sordariomycetes</taxon>
        <taxon>Sordariomycetidae</taxon>
        <taxon>Sordariales</taxon>
        <taxon>Lasiosphaeriaceae</taxon>
        <taxon>Lasiosphaeris</taxon>
    </lineage>
</organism>
<accession>A0AA40B8I4</accession>
<comment type="caution">
    <text evidence="2">The sequence shown here is derived from an EMBL/GenBank/DDBJ whole genome shotgun (WGS) entry which is preliminary data.</text>
</comment>
<dbReference type="InterPro" id="IPR010730">
    <property type="entry name" value="HET"/>
</dbReference>
<dbReference type="EMBL" id="JAUKUA010000001">
    <property type="protein sequence ID" value="KAK0729595.1"/>
    <property type="molecule type" value="Genomic_DNA"/>
</dbReference>
<dbReference type="AlphaFoldDB" id="A0AA40B8I4"/>
<keyword evidence="3" id="KW-1185">Reference proteome</keyword>
<dbReference type="PANTHER" id="PTHR24148:SF73">
    <property type="entry name" value="HET DOMAIN PROTEIN (AFU_ORTHOLOGUE AFUA_8G01020)"/>
    <property type="match status" value="1"/>
</dbReference>
<feature type="domain" description="Heterokaryon incompatibility" evidence="1">
    <location>
        <begin position="53"/>
        <end position="190"/>
    </location>
</feature>
<proteinExistence type="predicted"/>
<dbReference type="PANTHER" id="PTHR24148">
    <property type="entry name" value="ANKYRIN REPEAT DOMAIN-CONTAINING PROTEIN 39 HOMOLOG-RELATED"/>
    <property type="match status" value="1"/>
</dbReference>